<dbReference type="Pfam" id="PF01419">
    <property type="entry name" value="Jacalin"/>
    <property type="match status" value="1"/>
</dbReference>
<dbReference type="AlphaFoldDB" id="A0AAD8KQ72"/>
<dbReference type="SUPFAM" id="SSF51101">
    <property type="entry name" value="Mannose-binding lectins"/>
    <property type="match status" value="1"/>
</dbReference>
<evidence type="ECO:0000313" key="6">
    <source>
        <dbReference type="EMBL" id="KAK1427340.1"/>
    </source>
</evidence>
<feature type="compositionally biased region" description="Low complexity" evidence="4">
    <location>
        <begin position="1"/>
        <end position="13"/>
    </location>
</feature>
<evidence type="ECO:0000313" key="7">
    <source>
        <dbReference type="Proteomes" id="UP001229421"/>
    </source>
</evidence>
<keyword evidence="7" id="KW-1185">Reference proteome</keyword>
<name>A0AAD8KQ72_TARER</name>
<dbReference type="Pfam" id="PF26133">
    <property type="entry name" value="DUF8039"/>
    <property type="match status" value="1"/>
</dbReference>
<feature type="coiled-coil region" evidence="3">
    <location>
        <begin position="294"/>
        <end position="321"/>
    </location>
</feature>
<dbReference type="EMBL" id="JAUHHV010000004">
    <property type="protein sequence ID" value="KAK1427340.1"/>
    <property type="molecule type" value="Genomic_DNA"/>
</dbReference>
<dbReference type="InterPro" id="IPR033734">
    <property type="entry name" value="Jacalin-like_lectin_dom_plant"/>
</dbReference>
<organism evidence="6 7">
    <name type="scientific">Tagetes erecta</name>
    <name type="common">African marigold</name>
    <dbReference type="NCBI Taxonomy" id="13708"/>
    <lineage>
        <taxon>Eukaryota</taxon>
        <taxon>Viridiplantae</taxon>
        <taxon>Streptophyta</taxon>
        <taxon>Embryophyta</taxon>
        <taxon>Tracheophyta</taxon>
        <taxon>Spermatophyta</taxon>
        <taxon>Magnoliopsida</taxon>
        <taxon>eudicotyledons</taxon>
        <taxon>Gunneridae</taxon>
        <taxon>Pentapetalae</taxon>
        <taxon>asterids</taxon>
        <taxon>campanulids</taxon>
        <taxon>Asterales</taxon>
        <taxon>Asteraceae</taxon>
        <taxon>Asteroideae</taxon>
        <taxon>Heliantheae alliance</taxon>
        <taxon>Tageteae</taxon>
        <taxon>Tagetes</taxon>
    </lineage>
</organism>
<protein>
    <recommendedName>
        <fullName evidence="5">Jacalin-type lectin domain-containing protein</fullName>
    </recommendedName>
</protein>
<keyword evidence="3" id="KW-0175">Coiled coil</keyword>
<evidence type="ECO:0000256" key="1">
    <source>
        <dbReference type="ARBA" id="ARBA00006568"/>
    </source>
</evidence>
<dbReference type="GO" id="GO:0030246">
    <property type="term" value="F:carbohydrate binding"/>
    <property type="evidence" value="ECO:0007669"/>
    <property type="project" value="UniProtKB-KW"/>
</dbReference>
<dbReference type="Gene3D" id="2.100.10.30">
    <property type="entry name" value="Jacalin-like lectin domain"/>
    <property type="match status" value="1"/>
</dbReference>
<dbReference type="PANTHER" id="PTHR33018:SF35">
    <property type="entry name" value="ULP1 PROTEASE FAMILY CATALYTIC DOMAIN, PAPAIN-LIKE CYSTEINE PEPTIDASE SUPERFAMILY"/>
    <property type="match status" value="1"/>
</dbReference>
<evidence type="ECO:0000259" key="5">
    <source>
        <dbReference type="PROSITE" id="PS51752"/>
    </source>
</evidence>
<keyword evidence="2" id="KW-0430">Lectin</keyword>
<dbReference type="SMART" id="SM00915">
    <property type="entry name" value="Jacalin"/>
    <property type="match status" value="1"/>
</dbReference>
<dbReference type="InterPro" id="IPR001229">
    <property type="entry name" value="Jacalin-like_lectin_dom"/>
</dbReference>
<feature type="compositionally biased region" description="Basic residues" evidence="4">
    <location>
        <begin position="15"/>
        <end position="28"/>
    </location>
</feature>
<comment type="caution">
    <text evidence="6">The sequence shown here is derived from an EMBL/GenBank/DDBJ whole genome shotgun (WGS) entry which is preliminary data.</text>
</comment>
<dbReference type="InterPro" id="IPR036404">
    <property type="entry name" value="Jacalin-like_lectin_dom_sf"/>
</dbReference>
<sequence>MSSSSSTVDVTTVKMSKRGKRGVSKCKKKSNDPDKSTIEFNENGLAIGENAALFKSCLGLEFRKRIPYYKLVKDIDKKLYNDLWEHMKVSWNIPNDDAKSTVMKEGKVMMRNFRHTLVDKYVKKGTTPFQDYEYLDASKWDSFVSKVKSKDYQEKSQKAKMSAEKNVDPARLGRMGFAELMNSWEDRWNQLVSIYPYLSHMQDERSKIYTVSRAHYNPVTKLRELGPHLLSEGVLTGRLQELYAKEKEMMENGTYYEFGKDVVTEVVGKGRQHGGRTRLVSHVIGATKGLLSGKKKKSKEAERIREEIDAMERDQNRVVAAAAQASSNVCLPEIESTSKCDLIWPFNDDCPDLVLGHGMVYSTSDRTLHGNPIHDDYVKVHVDLVNNDYLKVPVPPLTRSDEVIDMQSAQGTYIQWPRKAIKLCSSLPVMATPREAGPWGADGGKSWDDGVFSSVKQVRVHLGELNVIYALQFEYLKKDGNSVLSQAHGGADGSKMKVVDFDGEKEFLTGVSGYYGPVEGHNGLEAIASISFHTNKKVHGPFGKEKGAGHVYFTSTASAGKVVGFQGRSNRFLSAIGVHMEYF</sequence>
<reference evidence="6" key="1">
    <citation type="journal article" date="2023" name="bioRxiv">
        <title>Improved chromosome-level genome assembly for marigold (Tagetes erecta).</title>
        <authorList>
            <person name="Jiang F."/>
            <person name="Yuan L."/>
            <person name="Wang S."/>
            <person name="Wang H."/>
            <person name="Xu D."/>
            <person name="Wang A."/>
            <person name="Fan W."/>
        </authorList>
    </citation>
    <scope>NUCLEOTIDE SEQUENCE</scope>
    <source>
        <strain evidence="6">WSJ</strain>
        <tissue evidence="6">Leaf</tissue>
    </source>
</reference>
<dbReference type="InterPro" id="IPR058352">
    <property type="entry name" value="DUF8039"/>
</dbReference>
<dbReference type="Proteomes" id="UP001229421">
    <property type="component" value="Unassembled WGS sequence"/>
</dbReference>
<accession>A0AAD8KQ72</accession>
<proteinExistence type="inferred from homology"/>
<feature type="region of interest" description="Disordered" evidence="4">
    <location>
        <begin position="1"/>
        <end position="34"/>
    </location>
</feature>
<gene>
    <name evidence="6" type="ORF">QVD17_16023</name>
</gene>
<evidence type="ECO:0000256" key="2">
    <source>
        <dbReference type="ARBA" id="ARBA00022734"/>
    </source>
</evidence>
<evidence type="ECO:0000256" key="3">
    <source>
        <dbReference type="SAM" id="Coils"/>
    </source>
</evidence>
<dbReference type="PANTHER" id="PTHR33018">
    <property type="entry name" value="OS10G0338966 PROTEIN-RELATED"/>
    <property type="match status" value="1"/>
</dbReference>
<feature type="domain" description="Jacalin-type lectin" evidence="5">
    <location>
        <begin position="433"/>
        <end position="582"/>
    </location>
</feature>
<evidence type="ECO:0000256" key="4">
    <source>
        <dbReference type="SAM" id="MobiDB-lite"/>
    </source>
</evidence>
<dbReference type="CDD" id="cd09612">
    <property type="entry name" value="Jacalin"/>
    <property type="match status" value="1"/>
</dbReference>
<dbReference type="PROSITE" id="PS51752">
    <property type="entry name" value="JACALIN_LECTIN"/>
    <property type="match status" value="1"/>
</dbReference>
<comment type="similarity">
    <text evidence="1">Belongs to the jacalin lectin family.</text>
</comment>